<dbReference type="Gene3D" id="3.90.76.10">
    <property type="entry name" value="Dipeptide-binding Protein, Domain 1"/>
    <property type="match status" value="1"/>
</dbReference>
<dbReference type="SUPFAM" id="SSF53850">
    <property type="entry name" value="Periplasmic binding protein-like II"/>
    <property type="match status" value="1"/>
</dbReference>
<dbReference type="Pfam" id="PF00496">
    <property type="entry name" value="SBP_bac_5"/>
    <property type="match status" value="1"/>
</dbReference>
<dbReference type="InterPro" id="IPR000914">
    <property type="entry name" value="SBP_5_dom"/>
</dbReference>
<dbReference type="RefSeq" id="WP_131979573.1">
    <property type="nucleotide sequence ID" value="NZ_SLYB01000044.1"/>
</dbReference>
<dbReference type="Proteomes" id="UP000295763">
    <property type="component" value="Unassembled WGS sequence"/>
</dbReference>
<keyword evidence="4" id="KW-0732">Signal</keyword>
<evidence type="ECO:0000313" key="6">
    <source>
        <dbReference type="EMBL" id="TCP89760.1"/>
    </source>
</evidence>
<evidence type="ECO:0000313" key="7">
    <source>
        <dbReference type="Proteomes" id="UP000295763"/>
    </source>
</evidence>
<evidence type="ECO:0000259" key="5">
    <source>
        <dbReference type="Pfam" id="PF00496"/>
    </source>
</evidence>
<gene>
    <name evidence="6" type="ORF">EDC44_1441</name>
</gene>
<dbReference type="InterPro" id="IPR039424">
    <property type="entry name" value="SBP_5"/>
</dbReference>
<comment type="subcellular location">
    <subcellularLocation>
        <location evidence="1">Cell envelope</location>
    </subcellularLocation>
</comment>
<organism evidence="6 7">
    <name type="scientific">Cricetibacter osteomyelitidis</name>
    <dbReference type="NCBI Taxonomy" id="1521931"/>
    <lineage>
        <taxon>Bacteria</taxon>
        <taxon>Pseudomonadati</taxon>
        <taxon>Pseudomonadota</taxon>
        <taxon>Gammaproteobacteria</taxon>
        <taxon>Pasteurellales</taxon>
        <taxon>Pasteurellaceae</taxon>
        <taxon>Cricetibacter</taxon>
    </lineage>
</organism>
<dbReference type="GO" id="GO:1904680">
    <property type="term" value="F:peptide transmembrane transporter activity"/>
    <property type="evidence" value="ECO:0007669"/>
    <property type="project" value="TreeGrafter"/>
</dbReference>
<evidence type="ECO:0000256" key="4">
    <source>
        <dbReference type="ARBA" id="ARBA00022729"/>
    </source>
</evidence>
<dbReference type="EMBL" id="SLYB01000044">
    <property type="protein sequence ID" value="TCP89760.1"/>
    <property type="molecule type" value="Genomic_DNA"/>
</dbReference>
<dbReference type="GO" id="GO:0043190">
    <property type="term" value="C:ATP-binding cassette (ABC) transporter complex"/>
    <property type="evidence" value="ECO:0007669"/>
    <property type="project" value="InterPro"/>
</dbReference>
<dbReference type="Gene3D" id="3.40.190.10">
    <property type="entry name" value="Periplasmic binding protein-like II"/>
    <property type="match status" value="1"/>
</dbReference>
<feature type="domain" description="Solute-binding protein family 5" evidence="5">
    <location>
        <begin position="94"/>
        <end position="438"/>
    </location>
</feature>
<dbReference type="InterPro" id="IPR030678">
    <property type="entry name" value="Peptide/Ni-bd"/>
</dbReference>
<dbReference type="AlphaFoldDB" id="A0A4R2SKW5"/>
<evidence type="ECO:0000256" key="1">
    <source>
        <dbReference type="ARBA" id="ARBA00004196"/>
    </source>
</evidence>
<accession>A0A4R2SKW5</accession>
<evidence type="ECO:0000256" key="3">
    <source>
        <dbReference type="ARBA" id="ARBA00022448"/>
    </source>
</evidence>
<dbReference type="FunFam" id="3.90.76.10:FF:000001">
    <property type="entry name" value="Oligopeptide ABC transporter substrate-binding protein"/>
    <property type="match status" value="1"/>
</dbReference>
<comment type="similarity">
    <text evidence="2">Belongs to the bacterial solute-binding protein 5 family.</text>
</comment>
<keyword evidence="7" id="KW-1185">Reference proteome</keyword>
<reference evidence="6 7" key="1">
    <citation type="submission" date="2019-03" db="EMBL/GenBank/DDBJ databases">
        <title>Genomic Encyclopedia of Type Strains, Phase IV (KMG-IV): sequencing the most valuable type-strain genomes for metagenomic binning, comparative biology and taxonomic classification.</title>
        <authorList>
            <person name="Goeker M."/>
        </authorList>
    </citation>
    <scope>NUCLEOTIDE SEQUENCE [LARGE SCALE GENOMIC DNA]</scope>
    <source>
        <strain evidence="6 7">DSM 28404</strain>
    </source>
</reference>
<dbReference type="CDD" id="cd08504">
    <property type="entry name" value="PBP2_OppA"/>
    <property type="match status" value="1"/>
</dbReference>
<comment type="caution">
    <text evidence="6">The sequence shown here is derived from an EMBL/GenBank/DDBJ whole genome shotgun (WGS) entry which is preliminary data.</text>
</comment>
<dbReference type="PIRSF" id="PIRSF002741">
    <property type="entry name" value="MppA"/>
    <property type="match status" value="1"/>
</dbReference>
<proteinExistence type="inferred from homology"/>
<keyword evidence="3" id="KW-0813">Transport</keyword>
<protein>
    <submittedName>
        <fullName evidence="6">Peptide/nickel transport system substrate-binding protein</fullName>
    </submittedName>
</protein>
<name>A0A4R2SKW5_9PAST</name>
<sequence>MNFNKSAVFFAIIFGLNACDDNPKQTETSPVSLELLQQQVIAQQKILQEQEQRRLTRGVYSDLTLNLLQANNAEQMTFLRDLLEGLVIYDRNGNIVPAVAEKWQSEDNKTWIFILRPNIKWSNGEALTAHDFVRAWQQLALSDSKLKHYLQFINLANSQAVLEKTLPVEQLGVHALNDHTLQIQLDKSTPYLPKMLAHVALLPRYGEPVQKFVGNGAYQLKSQNGNIIQLEKNLHYWNNAAVAFSEVQYQKITTQQALTNIDWVDNPLVTQSKSAVNFPQLCTYFYEFNFKDPMLKESAVRKALVSMISPISIVQNENINARANGSYLPKNLQFEDERSWAPTVLEQLFTSFNISETNPLKLRLTYDNTAPHSDIANRLIRAWSQSDLLRIEADPQPRTKILEKRMKGDFQLIRSGWCADYNDPSAFLNLAYSKSPDNKTGYNNPDIDKLLEQSLDKKITEEKRTALYQQIYQILRDDVVVLPIFQYMKPVHIKSNLKGYNVENPTEVIYSKDLWRDR</sequence>
<dbReference type="GO" id="GO:0015833">
    <property type="term" value="P:peptide transport"/>
    <property type="evidence" value="ECO:0007669"/>
    <property type="project" value="TreeGrafter"/>
</dbReference>
<dbReference type="PANTHER" id="PTHR30290:SF10">
    <property type="entry name" value="PERIPLASMIC OLIGOPEPTIDE-BINDING PROTEIN-RELATED"/>
    <property type="match status" value="1"/>
</dbReference>
<dbReference type="OrthoDB" id="9801912at2"/>
<dbReference type="PANTHER" id="PTHR30290">
    <property type="entry name" value="PERIPLASMIC BINDING COMPONENT OF ABC TRANSPORTER"/>
    <property type="match status" value="1"/>
</dbReference>
<dbReference type="GO" id="GO:0030288">
    <property type="term" value="C:outer membrane-bounded periplasmic space"/>
    <property type="evidence" value="ECO:0007669"/>
    <property type="project" value="TreeGrafter"/>
</dbReference>
<dbReference type="Gene3D" id="3.10.105.10">
    <property type="entry name" value="Dipeptide-binding Protein, Domain 3"/>
    <property type="match status" value="1"/>
</dbReference>
<evidence type="ECO:0000256" key="2">
    <source>
        <dbReference type="ARBA" id="ARBA00005695"/>
    </source>
</evidence>